<dbReference type="EMBL" id="MK072085">
    <property type="protein sequence ID" value="AYV78607.1"/>
    <property type="molecule type" value="Genomic_DNA"/>
</dbReference>
<gene>
    <name evidence="1" type="ORF">Edafosvirus20_7</name>
</gene>
<protein>
    <submittedName>
        <fullName evidence="1">Uncharacterized protein</fullName>
    </submittedName>
</protein>
<accession>A0A3G4ZUN2</accession>
<reference evidence="1" key="1">
    <citation type="submission" date="2018-10" db="EMBL/GenBank/DDBJ databases">
        <title>Hidden diversity of soil giant viruses.</title>
        <authorList>
            <person name="Schulz F."/>
            <person name="Alteio L."/>
            <person name="Goudeau D."/>
            <person name="Ryan E.M."/>
            <person name="Malmstrom R.R."/>
            <person name="Blanchard J."/>
            <person name="Woyke T."/>
        </authorList>
    </citation>
    <scope>NUCLEOTIDE SEQUENCE</scope>
    <source>
        <strain evidence="1">EDV1</strain>
    </source>
</reference>
<proteinExistence type="predicted"/>
<name>A0A3G4ZUN2_9VIRU</name>
<evidence type="ECO:0000313" key="1">
    <source>
        <dbReference type="EMBL" id="AYV78607.1"/>
    </source>
</evidence>
<organism evidence="1">
    <name type="scientific">Edafosvirus sp</name>
    <dbReference type="NCBI Taxonomy" id="2487765"/>
    <lineage>
        <taxon>Viruses</taxon>
        <taxon>Varidnaviria</taxon>
        <taxon>Bamfordvirae</taxon>
        <taxon>Nucleocytoviricota</taxon>
        <taxon>Megaviricetes</taxon>
        <taxon>Imitervirales</taxon>
        <taxon>Mimiviridae</taxon>
        <taxon>Klosneuvirinae</taxon>
    </lineage>
</organism>
<sequence>MSTNNQYQNIYDTSYLNNLPQEKYDLFLSLLDKIKCDQYDDMCELIKNNSINKKGECYTISIFGYKINKFTKIIIQSNIIKYVLVSNKKIIDKILHILFRVYIDDFKNKNILNNLRYGQCISYLDYINDTVTKIINAILELNFLDNEKINLIISLYKTYIECFYDNIVCDDSIYSCKHNNENCVLHIQDKEKKDIADIVVPLIIKTKNKSLMQEFFIQKKLQYPEVDVYVKIQELSKYYDIKDFTIDDNIILKIFGKSKREFKSYYGKTQYTSHLINKKLHIEIGNHIYIFVNNFDFVKHCYDLYLKQFEPKLKKISIKKVEFIEI</sequence>